<keyword evidence="2" id="KW-1185">Reference proteome</keyword>
<organism evidence="1 2">
    <name type="scientific">Henriciella mobilis</name>
    <dbReference type="NCBI Taxonomy" id="2305467"/>
    <lineage>
        <taxon>Bacteria</taxon>
        <taxon>Pseudomonadati</taxon>
        <taxon>Pseudomonadota</taxon>
        <taxon>Alphaproteobacteria</taxon>
        <taxon>Hyphomonadales</taxon>
        <taxon>Hyphomonadaceae</taxon>
        <taxon>Henriciella</taxon>
    </lineage>
</organism>
<accession>A0A399RJD3</accession>
<dbReference type="EMBL" id="QWFX01000006">
    <property type="protein sequence ID" value="RIJ30464.1"/>
    <property type="molecule type" value="Genomic_DNA"/>
</dbReference>
<dbReference type="Proteomes" id="UP000266385">
    <property type="component" value="Unassembled WGS sequence"/>
</dbReference>
<dbReference type="AlphaFoldDB" id="A0A399RJD3"/>
<evidence type="ECO:0000313" key="1">
    <source>
        <dbReference type="EMBL" id="RIJ30464.1"/>
    </source>
</evidence>
<name>A0A399RJD3_9PROT</name>
<reference evidence="1 2" key="1">
    <citation type="submission" date="2018-08" db="EMBL/GenBank/DDBJ databases">
        <title>Henriciella mobilis sp. nov., isolated from seawater.</title>
        <authorList>
            <person name="Cheng H."/>
            <person name="Wu Y.-H."/>
            <person name="Xu X.-W."/>
            <person name="Guo L.-L."/>
        </authorList>
    </citation>
    <scope>NUCLEOTIDE SEQUENCE [LARGE SCALE GENOMIC DNA]</scope>
    <source>
        <strain evidence="1 2">JN25</strain>
    </source>
</reference>
<gene>
    <name evidence="1" type="ORF">D1223_07475</name>
</gene>
<protein>
    <submittedName>
        <fullName evidence="1">Uncharacterized protein</fullName>
    </submittedName>
</protein>
<proteinExistence type="predicted"/>
<sequence length="70" mass="7706">MWGYDSDGTRVARGWVTEDGFFTGEFELPSGKRAGFEGVVDEDGVFTGGIVEKECAWLADLKQKRGEDVT</sequence>
<evidence type="ECO:0000313" key="2">
    <source>
        <dbReference type="Proteomes" id="UP000266385"/>
    </source>
</evidence>
<comment type="caution">
    <text evidence="1">The sequence shown here is derived from an EMBL/GenBank/DDBJ whole genome shotgun (WGS) entry which is preliminary data.</text>
</comment>